<evidence type="ECO:0000313" key="2">
    <source>
        <dbReference type="EMBL" id="MBH9552771.1"/>
    </source>
</evidence>
<keyword evidence="3" id="KW-1185">Reference proteome</keyword>
<keyword evidence="1" id="KW-0732">Signal</keyword>
<dbReference type="AlphaFoldDB" id="A0A931NEQ9"/>
<evidence type="ECO:0000256" key="1">
    <source>
        <dbReference type="SAM" id="SignalP"/>
    </source>
</evidence>
<dbReference type="InterPro" id="IPR035242">
    <property type="entry name" value="DUF5329"/>
</dbReference>
<proteinExistence type="predicted"/>
<protein>
    <submittedName>
        <fullName evidence="2">DUF5329 family protein</fullName>
    </submittedName>
</protein>
<feature type="signal peptide" evidence="1">
    <location>
        <begin position="1"/>
        <end position="18"/>
    </location>
</feature>
<comment type="caution">
    <text evidence="2">The sequence shown here is derived from an EMBL/GenBank/DDBJ whole genome shotgun (WGS) entry which is preliminary data.</text>
</comment>
<dbReference type="RefSeq" id="WP_198100352.1">
    <property type="nucleotide sequence ID" value="NZ_JAEDAL010000002.1"/>
</dbReference>
<accession>A0A931NEQ9</accession>
<feature type="chain" id="PRO_5038057197" evidence="1">
    <location>
        <begin position="19"/>
        <end position="125"/>
    </location>
</feature>
<reference evidence="2" key="1">
    <citation type="submission" date="2020-12" db="EMBL/GenBank/DDBJ databases">
        <title>The genome sequence of Inhella sp. 4Y17.</title>
        <authorList>
            <person name="Liu Y."/>
        </authorList>
    </citation>
    <scope>NUCLEOTIDE SEQUENCE</scope>
    <source>
        <strain evidence="2">4Y10</strain>
    </source>
</reference>
<gene>
    <name evidence="2" type="ORF">I7X43_07880</name>
</gene>
<dbReference type="EMBL" id="JAEDAL010000002">
    <property type="protein sequence ID" value="MBH9552771.1"/>
    <property type="molecule type" value="Genomic_DNA"/>
</dbReference>
<name>A0A931NEQ9_9BURK</name>
<sequence>MRLLTSVLASLACSLAVATPTAAPVRAEIDLLLSKLQASGCEFNRNGSWYSGAAAKDHLLRKLEYIEGKSTVQSAEQFIELAAAKSSSSGKSYQVKCGGEAPVASQMWLTKQLGVIRAAGGKGKS</sequence>
<organism evidence="2 3">
    <name type="scientific">Inhella gelatinilytica</name>
    <dbReference type="NCBI Taxonomy" id="2795030"/>
    <lineage>
        <taxon>Bacteria</taxon>
        <taxon>Pseudomonadati</taxon>
        <taxon>Pseudomonadota</taxon>
        <taxon>Betaproteobacteria</taxon>
        <taxon>Burkholderiales</taxon>
        <taxon>Sphaerotilaceae</taxon>
        <taxon>Inhella</taxon>
    </lineage>
</organism>
<dbReference type="Pfam" id="PF17263">
    <property type="entry name" value="DUF5329"/>
    <property type="match status" value="1"/>
</dbReference>
<dbReference type="Proteomes" id="UP000620139">
    <property type="component" value="Unassembled WGS sequence"/>
</dbReference>
<evidence type="ECO:0000313" key="3">
    <source>
        <dbReference type="Proteomes" id="UP000620139"/>
    </source>
</evidence>